<gene>
    <name evidence="2" type="ORF">GCM10022395_31350</name>
</gene>
<name>A0ABP6YCZ6_9FLAO</name>
<evidence type="ECO:0000313" key="3">
    <source>
        <dbReference type="Proteomes" id="UP001500954"/>
    </source>
</evidence>
<proteinExistence type="predicted"/>
<evidence type="ECO:0000259" key="1">
    <source>
        <dbReference type="PROSITE" id="PS51704"/>
    </source>
</evidence>
<dbReference type="SUPFAM" id="SSF51695">
    <property type="entry name" value="PLC-like phosphodiesterases"/>
    <property type="match status" value="1"/>
</dbReference>
<keyword evidence="3" id="KW-1185">Reference proteome</keyword>
<dbReference type="PROSITE" id="PS51704">
    <property type="entry name" value="GP_PDE"/>
    <property type="match status" value="1"/>
</dbReference>
<dbReference type="Proteomes" id="UP001500954">
    <property type="component" value="Unassembled WGS sequence"/>
</dbReference>
<dbReference type="PANTHER" id="PTHR46320:SF1">
    <property type="entry name" value="GLYCEROPHOSPHODIESTER PHOSPHODIESTERASE 1"/>
    <property type="match status" value="1"/>
</dbReference>
<evidence type="ECO:0000313" key="2">
    <source>
        <dbReference type="EMBL" id="GAA3580592.1"/>
    </source>
</evidence>
<dbReference type="EMBL" id="BAABCY010000085">
    <property type="protein sequence ID" value="GAA3580592.1"/>
    <property type="molecule type" value="Genomic_DNA"/>
</dbReference>
<reference evidence="3" key="1">
    <citation type="journal article" date="2019" name="Int. J. Syst. Evol. Microbiol.">
        <title>The Global Catalogue of Microorganisms (GCM) 10K type strain sequencing project: providing services to taxonomists for standard genome sequencing and annotation.</title>
        <authorList>
            <consortium name="The Broad Institute Genomics Platform"/>
            <consortium name="The Broad Institute Genome Sequencing Center for Infectious Disease"/>
            <person name="Wu L."/>
            <person name="Ma J."/>
        </authorList>
    </citation>
    <scope>NUCLEOTIDE SEQUENCE [LARGE SCALE GENOMIC DNA]</scope>
    <source>
        <strain evidence="3">JCM 17111</strain>
    </source>
</reference>
<dbReference type="InterPro" id="IPR030395">
    <property type="entry name" value="GP_PDE_dom"/>
</dbReference>
<dbReference type="Gene3D" id="3.20.20.190">
    <property type="entry name" value="Phosphatidylinositol (PI) phosphodiesterase"/>
    <property type="match status" value="1"/>
</dbReference>
<dbReference type="Pfam" id="PF03009">
    <property type="entry name" value="GDPD"/>
    <property type="match status" value="1"/>
</dbReference>
<dbReference type="PANTHER" id="PTHR46320">
    <property type="entry name" value="GLYCEROPHOSPHODIESTER PHOSPHODIESTERASE 1"/>
    <property type="match status" value="1"/>
</dbReference>
<protein>
    <recommendedName>
        <fullName evidence="1">GP-PDE domain-containing protein</fullName>
    </recommendedName>
</protein>
<organism evidence="2 3">
    <name type="scientific">Snuella lapsa</name>
    <dbReference type="NCBI Taxonomy" id="870481"/>
    <lineage>
        <taxon>Bacteria</taxon>
        <taxon>Pseudomonadati</taxon>
        <taxon>Bacteroidota</taxon>
        <taxon>Flavobacteriia</taxon>
        <taxon>Flavobacteriales</taxon>
        <taxon>Flavobacteriaceae</taxon>
        <taxon>Snuella</taxon>
    </lineage>
</organism>
<feature type="domain" description="GP-PDE" evidence="1">
    <location>
        <begin position="36"/>
        <end position="271"/>
    </location>
</feature>
<dbReference type="InterPro" id="IPR017946">
    <property type="entry name" value="PLC-like_Pdiesterase_TIM-brl"/>
</dbReference>
<comment type="caution">
    <text evidence="2">The sequence shown here is derived from an EMBL/GenBank/DDBJ whole genome shotgun (WGS) entry which is preliminary data.</text>
</comment>
<accession>A0ABP6YCZ6</accession>
<dbReference type="CDD" id="cd08566">
    <property type="entry name" value="GDPD_AtGDE_like"/>
    <property type="match status" value="1"/>
</dbReference>
<sequence length="278" mass="32023">MFITCKKVNSDKSQTTIGISQNSILGKIKNKTEKNILVCAHRSFHKFAPENSLQSIKKAIEAQIDFVELDVRTTKDNILVLMHDDSIGRVSTGKGFVKDYTYKELQRFNLKINDSITNEKIPLLKDALRLAKGKVIPNLDLKAVNYKQLYSMLKAYDMEHEVISFIGKKEKVMEMIGIDSLYATLPLSKTKEDVWFYTKNTRSALQHFTEESFTPQMMKLAMKNNQLIFINTLWNEDDDFILGNTESMDRVIALKPAIIQTDHPKLLLEYLRSKNLHN</sequence>